<evidence type="ECO:0000256" key="1">
    <source>
        <dbReference type="PROSITE-ProRule" id="PRU00024"/>
    </source>
</evidence>
<dbReference type="PANTHER" id="PTHR25462">
    <property type="entry name" value="BONUS, ISOFORM C-RELATED"/>
    <property type="match status" value="1"/>
</dbReference>
<keyword evidence="1" id="KW-0479">Metal-binding</keyword>
<dbReference type="OrthoDB" id="6162638at2759"/>
<sequence length="555" mass="63317">MASNTSICGICFLRQITKPSKHWCLECEEALCDECKEHHKLLKVTRSHEPIPISNYRSLPSFITDIQQSCIYHNEQYQQYCAEHALPICFKCINDHRKCNVTTIENVTISVKTSGQFLDLESRLDDLVQNIDKVKKNRKANFTDIEEMKTRHVKEMKQIRYEINKHLDNLEKQMIKDLEEKECQCKERIEKVLSSVKEKETMINQCQANFLSIKQHASDLQTFLGMREIELKVNKTEQYLQSSLIGEKGFDQLDLVCKIDKGVQNILNGLKHFGSTEIKTRPTKIEFSRAKDKQAQLQVTPLRKTVSYVRLILQKTISTNGNSVRGCCLSAGDFLITDHCAKKQLIVLVADGSLKYNMSLDPSEGYDVTLVDEKIVAITSGHSSKKSGIYIINTENQSKQQFVELPGSPYGITRNHDSLFVCVQGLVVTCHGYPTYLYSPTRYIYTDYTHQSVVCCERNGSCVWTFKNDSVLMLPRGITVDNDGNVFVVGEKSSNVVIIANDGKSYKEILTKEDGLHNPSAISFDKQKKKTSCCKPIANCFFSTMLRRSLFYQTY</sequence>
<feature type="coiled-coil region" evidence="2">
    <location>
        <begin position="117"/>
        <end position="173"/>
    </location>
</feature>
<dbReference type="AlphaFoldDB" id="A0A6J8CF09"/>
<dbReference type="SUPFAM" id="SSF101898">
    <property type="entry name" value="NHL repeat"/>
    <property type="match status" value="1"/>
</dbReference>
<evidence type="ECO:0000313" key="5">
    <source>
        <dbReference type="Proteomes" id="UP000507470"/>
    </source>
</evidence>
<keyword evidence="1" id="KW-0863">Zinc-finger</keyword>
<accession>A0A6J8CF09</accession>
<dbReference type="InterPro" id="IPR000315">
    <property type="entry name" value="Znf_B-box"/>
</dbReference>
<keyword evidence="1" id="KW-0862">Zinc</keyword>
<dbReference type="InterPro" id="IPR011042">
    <property type="entry name" value="6-blade_b-propeller_TolB-like"/>
</dbReference>
<evidence type="ECO:0000256" key="2">
    <source>
        <dbReference type="SAM" id="Coils"/>
    </source>
</evidence>
<reference evidence="4 5" key="1">
    <citation type="submission" date="2020-06" db="EMBL/GenBank/DDBJ databases">
        <authorList>
            <person name="Li R."/>
            <person name="Bekaert M."/>
        </authorList>
    </citation>
    <scope>NUCLEOTIDE SEQUENCE [LARGE SCALE GENOMIC DNA]</scope>
    <source>
        <strain evidence="5">wild</strain>
    </source>
</reference>
<evidence type="ECO:0000259" key="3">
    <source>
        <dbReference type="PROSITE" id="PS50119"/>
    </source>
</evidence>
<dbReference type="SUPFAM" id="SSF57845">
    <property type="entry name" value="B-box zinc-binding domain"/>
    <property type="match status" value="1"/>
</dbReference>
<dbReference type="PANTHER" id="PTHR25462:SF296">
    <property type="entry name" value="MEIOTIC P26, ISOFORM F"/>
    <property type="match status" value="1"/>
</dbReference>
<dbReference type="Gene3D" id="3.30.160.60">
    <property type="entry name" value="Classic Zinc Finger"/>
    <property type="match status" value="1"/>
</dbReference>
<dbReference type="Proteomes" id="UP000507470">
    <property type="component" value="Unassembled WGS sequence"/>
</dbReference>
<dbReference type="Gene3D" id="2.120.10.30">
    <property type="entry name" value="TolB, C-terminal domain"/>
    <property type="match status" value="1"/>
</dbReference>
<dbReference type="PROSITE" id="PS50119">
    <property type="entry name" value="ZF_BBOX"/>
    <property type="match status" value="1"/>
</dbReference>
<gene>
    <name evidence="4" type="ORF">MCOR_28849</name>
</gene>
<dbReference type="CDD" id="cd19757">
    <property type="entry name" value="Bbox1"/>
    <property type="match status" value="1"/>
</dbReference>
<feature type="domain" description="B box-type" evidence="3">
    <location>
        <begin position="3"/>
        <end position="53"/>
    </location>
</feature>
<proteinExistence type="predicted"/>
<organism evidence="4 5">
    <name type="scientific">Mytilus coruscus</name>
    <name type="common">Sea mussel</name>
    <dbReference type="NCBI Taxonomy" id="42192"/>
    <lineage>
        <taxon>Eukaryota</taxon>
        <taxon>Metazoa</taxon>
        <taxon>Spiralia</taxon>
        <taxon>Lophotrochozoa</taxon>
        <taxon>Mollusca</taxon>
        <taxon>Bivalvia</taxon>
        <taxon>Autobranchia</taxon>
        <taxon>Pteriomorphia</taxon>
        <taxon>Mytilida</taxon>
        <taxon>Mytiloidea</taxon>
        <taxon>Mytilidae</taxon>
        <taxon>Mytilinae</taxon>
        <taxon>Mytilus</taxon>
    </lineage>
</organism>
<name>A0A6J8CF09_MYTCO</name>
<keyword evidence="5" id="KW-1185">Reference proteome</keyword>
<protein>
    <recommendedName>
        <fullName evidence="3">B box-type domain-containing protein</fullName>
    </recommendedName>
</protein>
<dbReference type="GO" id="GO:0008270">
    <property type="term" value="F:zinc ion binding"/>
    <property type="evidence" value="ECO:0007669"/>
    <property type="project" value="UniProtKB-KW"/>
</dbReference>
<dbReference type="InterPro" id="IPR047153">
    <property type="entry name" value="TRIM45/56/19-like"/>
</dbReference>
<evidence type="ECO:0000313" key="4">
    <source>
        <dbReference type="EMBL" id="CAC5394046.1"/>
    </source>
</evidence>
<keyword evidence="2" id="KW-0175">Coiled coil</keyword>
<dbReference type="EMBL" id="CACVKT020005250">
    <property type="protein sequence ID" value="CAC5394046.1"/>
    <property type="molecule type" value="Genomic_DNA"/>
</dbReference>